<evidence type="ECO:0000313" key="4">
    <source>
        <dbReference type="Proteomes" id="UP000614200"/>
    </source>
</evidence>
<comment type="caution">
    <text evidence="3">The sequence shown here is derived from an EMBL/GenBank/DDBJ whole genome shotgun (WGS) entry which is preliminary data.</text>
</comment>
<dbReference type="Pfam" id="PF01645">
    <property type="entry name" value="Glu_synthase"/>
    <property type="match status" value="1"/>
</dbReference>
<comment type="similarity">
    <text evidence="1">Belongs to the glutamate synthase family.</text>
</comment>
<accession>A0ABR9ZSH7</accession>
<dbReference type="Proteomes" id="UP000614200">
    <property type="component" value="Unassembled WGS sequence"/>
</dbReference>
<dbReference type="Gene3D" id="3.20.20.70">
    <property type="entry name" value="Aldolase class I"/>
    <property type="match status" value="1"/>
</dbReference>
<feature type="domain" description="Glutamate synthase" evidence="2">
    <location>
        <begin position="276"/>
        <end position="404"/>
    </location>
</feature>
<protein>
    <submittedName>
        <fullName evidence="3">FMN-binding glutamate synthase family protein</fullName>
    </submittedName>
</protein>
<dbReference type="InterPro" id="IPR013785">
    <property type="entry name" value="Aldolase_TIM"/>
</dbReference>
<dbReference type="SUPFAM" id="SSF51395">
    <property type="entry name" value="FMN-linked oxidoreductases"/>
    <property type="match status" value="1"/>
</dbReference>
<name>A0ABR9ZSH7_9FIRM</name>
<proteinExistence type="inferred from homology"/>
<dbReference type="InterPro" id="IPR002932">
    <property type="entry name" value="Glu_synthdom"/>
</dbReference>
<evidence type="ECO:0000256" key="1">
    <source>
        <dbReference type="ARBA" id="ARBA00009716"/>
    </source>
</evidence>
<gene>
    <name evidence="3" type="ORF">ISU02_09820</name>
</gene>
<dbReference type="RefSeq" id="WP_194701651.1">
    <property type="nucleotide sequence ID" value="NZ_JADKNH010000005.1"/>
</dbReference>
<dbReference type="EMBL" id="JADKNH010000005">
    <property type="protein sequence ID" value="MBF4693419.1"/>
    <property type="molecule type" value="Genomic_DNA"/>
</dbReference>
<reference evidence="3 4" key="1">
    <citation type="submission" date="2020-11" db="EMBL/GenBank/DDBJ databases">
        <title>Fusibacter basophilias sp. nov.</title>
        <authorList>
            <person name="Qiu D."/>
        </authorList>
    </citation>
    <scope>NUCLEOTIDE SEQUENCE [LARGE SCALE GENOMIC DNA]</scope>
    <source>
        <strain evidence="3 4">Q10-2</strain>
    </source>
</reference>
<evidence type="ECO:0000313" key="3">
    <source>
        <dbReference type="EMBL" id="MBF4693419.1"/>
    </source>
</evidence>
<organism evidence="3 4">
    <name type="scientific">Fusibacter ferrireducens</name>
    <dbReference type="NCBI Taxonomy" id="2785058"/>
    <lineage>
        <taxon>Bacteria</taxon>
        <taxon>Bacillati</taxon>
        <taxon>Bacillota</taxon>
        <taxon>Clostridia</taxon>
        <taxon>Eubacteriales</taxon>
        <taxon>Eubacteriales Family XII. Incertae Sedis</taxon>
        <taxon>Fusibacter</taxon>
    </lineage>
</organism>
<keyword evidence="4" id="KW-1185">Reference proteome</keyword>
<sequence>MSYSKSLGSALTNTHMRTPNHLTSPSGMCSVCTSNCMGPCEIGLSAIRGSEAIYPFATDVYQFASEKIYPLDFSHFNINGRVFGAWGCEADSDQATFPKADTEITFGRKKKIRLKAPIILPAMAKLNWRDYFAGAALAGVLVVIGEDVVAKDTNLELEDGKVVGSPLLEEMVQSFRRHDHGYGDIILQANVDDENLGVLEYAITQLGVKSVELKFGQAAKGIQGMGRLKSIEEALHYQSMGYLIYPDPSDENIAENYKKGIGQPFEKIGKLPMWTETSLKKRVLELRRLGAEQVCFKTGPYDPKDLITILKVASLSEVDLVTFDGASGGTGNSPVKMMNEWGAPTVSLESMVYDILKQMEMKGYYLPQVAITGGFSTEDHVFKGLALGAPYIQFVGIGRAAMAAATVGKLVGESILAGDVPKAYERYGRDIESIFGDVKKLKEVVGESAVDLPPGSIGLYSYIERVTTGLQQLMALNRKFSLKHIGRDDIVALTEHASNVTDIMTYSQRIKLGIKGGIL</sequence>
<evidence type="ECO:0000259" key="2">
    <source>
        <dbReference type="Pfam" id="PF01645"/>
    </source>
</evidence>